<name>A0ABV6JT83_9PROT</name>
<keyword evidence="2" id="KW-0732">Signal</keyword>
<proteinExistence type="predicted"/>
<evidence type="ECO:0000313" key="4">
    <source>
        <dbReference type="Proteomes" id="UP001589865"/>
    </source>
</evidence>
<gene>
    <name evidence="3" type="ORF">ACFFGY_11765</name>
</gene>
<protein>
    <submittedName>
        <fullName evidence="3">Uncharacterized protein</fullName>
    </submittedName>
</protein>
<sequence>MVRLILPVLVALLAAPASSRAAPLDGMFDTSFERLFRGGPAEQRDPALPSARQVREDDSRTIRQELWQAEKRHLGLPIPSELQPPPTG</sequence>
<evidence type="ECO:0000256" key="2">
    <source>
        <dbReference type="SAM" id="SignalP"/>
    </source>
</evidence>
<feature type="region of interest" description="Disordered" evidence="1">
    <location>
        <begin position="39"/>
        <end position="59"/>
    </location>
</feature>
<dbReference type="RefSeq" id="WP_377044687.1">
    <property type="nucleotide sequence ID" value="NZ_JBHLUN010000008.1"/>
</dbReference>
<feature type="chain" id="PRO_5046909307" evidence="2">
    <location>
        <begin position="22"/>
        <end position="88"/>
    </location>
</feature>
<comment type="caution">
    <text evidence="3">The sequence shown here is derived from an EMBL/GenBank/DDBJ whole genome shotgun (WGS) entry which is preliminary data.</text>
</comment>
<dbReference type="Proteomes" id="UP001589865">
    <property type="component" value="Unassembled WGS sequence"/>
</dbReference>
<accession>A0ABV6JT83</accession>
<feature type="signal peptide" evidence="2">
    <location>
        <begin position="1"/>
        <end position="21"/>
    </location>
</feature>
<reference evidence="3 4" key="1">
    <citation type="submission" date="2024-09" db="EMBL/GenBank/DDBJ databases">
        <authorList>
            <person name="Sun Q."/>
            <person name="Mori K."/>
        </authorList>
    </citation>
    <scope>NUCLEOTIDE SEQUENCE [LARGE SCALE GENOMIC DNA]</scope>
    <source>
        <strain evidence="3 4">TBRC 5777</strain>
    </source>
</reference>
<organism evidence="3 4">
    <name type="scientific">Roseomonas elaeocarpi</name>
    <dbReference type="NCBI Taxonomy" id="907779"/>
    <lineage>
        <taxon>Bacteria</taxon>
        <taxon>Pseudomonadati</taxon>
        <taxon>Pseudomonadota</taxon>
        <taxon>Alphaproteobacteria</taxon>
        <taxon>Acetobacterales</taxon>
        <taxon>Roseomonadaceae</taxon>
        <taxon>Roseomonas</taxon>
    </lineage>
</organism>
<dbReference type="EMBL" id="JBHLUN010000008">
    <property type="protein sequence ID" value="MFC0408933.1"/>
    <property type="molecule type" value="Genomic_DNA"/>
</dbReference>
<evidence type="ECO:0000313" key="3">
    <source>
        <dbReference type="EMBL" id="MFC0408933.1"/>
    </source>
</evidence>
<evidence type="ECO:0000256" key="1">
    <source>
        <dbReference type="SAM" id="MobiDB-lite"/>
    </source>
</evidence>
<keyword evidence="4" id="KW-1185">Reference proteome</keyword>